<dbReference type="GO" id="GO:0045944">
    <property type="term" value="P:positive regulation of transcription by RNA polymerase II"/>
    <property type="evidence" value="ECO:0007669"/>
    <property type="project" value="UniProtKB-ARBA"/>
</dbReference>
<evidence type="ECO:0000256" key="5">
    <source>
        <dbReference type="PROSITE-ProRule" id="PRU00042"/>
    </source>
</evidence>
<feature type="domain" description="C2H2-type" evidence="6">
    <location>
        <begin position="25"/>
        <end position="52"/>
    </location>
</feature>
<keyword evidence="1" id="KW-0479">Metal-binding</keyword>
<evidence type="ECO:0000256" key="1">
    <source>
        <dbReference type="ARBA" id="ARBA00022723"/>
    </source>
</evidence>
<evidence type="ECO:0000256" key="4">
    <source>
        <dbReference type="ARBA" id="ARBA00022833"/>
    </source>
</evidence>
<dbReference type="Proteomes" id="UP000261480">
    <property type="component" value="Unplaced"/>
</dbReference>
<reference evidence="7" key="2">
    <citation type="submission" date="2025-09" db="UniProtKB">
        <authorList>
            <consortium name="Ensembl"/>
        </authorList>
    </citation>
    <scope>IDENTIFICATION</scope>
</reference>
<dbReference type="Ensembl" id="ENSPMET00000013314.1">
    <property type="protein sequence ID" value="ENSPMEP00000022207.1"/>
    <property type="gene ID" value="ENSPMEG00000002943.1"/>
</dbReference>
<dbReference type="Gene3D" id="3.30.160.60">
    <property type="entry name" value="Classic Zinc Finger"/>
    <property type="match status" value="3"/>
</dbReference>
<sequence length="68" mass="8198">MQQLETRNRFNLKEHYKTHTGERPFCCETCGRRFSRFSILKVHKQTHTGERPFSCETCGKTFLRIYNL</sequence>
<reference evidence="7" key="1">
    <citation type="submission" date="2025-08" db="UniProtKB">
        <authorList>
            <consortium name="Ensembl"/>
        </authorList>
    </citation>
    <scope>IDENTIFICATION</scope>
</reference>
<dbReference type="InterPro" id="IPR050329">
    <property type="entry name" value="GLI_C2H2-zinc-finger"/>
</dbReference>
<dbReference type="GO" id="GO:0000981">
    <property type="term" value="F:DNA-binding transcription factor activity, RNA polymerase II-specific"/>
    <property type="evidence" value="ECO:0007669"/>
    <property type="project" value="TreeGrafter"/>
</dbReference>
<dbReference type="FunFam" id="3.30.160.60:FF:002343">
    <property type="entry name" value="Zinc finger protein 33A"/>
    <property type="match status" value="1"/>
</dbReference>
<dbReference type="GO" id="GO:0000978">
    <property type="term" value="F:RNA polymerase II cis-regulatory region sequence-specific DNA binding"/>
    <property type="evidence" value="ECO:0007669"/>
    <property type="project" value="TreeGrafter"/>
</dbReference>
<evidence type="ECO:0000313" key="8">
    <source>
        <dbReference type="Proteomes" id="UP000261480"/>
    </source>
</evidence>
<evidence type="ECO:0000313" key="7">
    <source>
        <dbReference type="Ensembl" id="ENSPMEP00000022207.1"/>
    </source>
</evidence>
<keyword evidence="3 5" id="KW-0863">Zinc-finger</keyword>
<dbReference type="PANTHER" id="PTHR19818">
    <property type="entry name" value="ZINC FINGER PROTEIN ZIC AND GLI"/>
    <property type="match status" value="1"/>
</dbReference>
<evidence type="ECO:0000256" key="2">
    <source>
        <dbReference type="ARBA" id="ARBA00022737"/>
    </source>
</evidence>
<keyword evidence="4" id="KW-0862">Zinc</keyword>
<dbReference type="PROSITE" id="PS50157">
    <property type="entry name" value="ZINC_FINGER_C2H2_2"/>
    <property type="match status" value="1"/>
</dbReference>
<evidence type="ECO:0000256" key="3">
    <source>
        <dbReference type="ARBA" id="ARBA00022771"/>
    </source>
</evidence>
<accession>A0A3B3Y4D0</accession>
<dbReference type="InterPro" id="IPR013087">
    <property type="entry name" value="Znf_C2H2_type"/>
</dbReference>
<dbReference type="SUPFAM" id="SSF57667">
    <property type="entry name" value="beta-beta-alpha zinc fingers"/>
    <property type="match status" value="1"/>
</dbReference>
<organism evidence="7 8">
    <name type="scientific">Poecilia mexicana</name>
    <dbReference type="NCBI Taxonomy" id="48701"/>
    <lineage>
        <taxon>Eukaryota</taxon>
        <taxon>Metazoa</taxon>
        <taxon>Chordata</taxon>
        <taxon>Craniata</taxon>
        <taxon>Vertebrata</taxon>
        <taxon>Euteleostomi</taxon>
        <taxon>Actinopterygii</taxon>
        <taxon>Neopterygii</taxon>
        <taxon>Teleostei</taxon>
        <taxon>Neoteleostei</taxon>
        <taxon>Acanthomorphata</taxon>
        <taxon>Ovalentaria</taxon>
        <taxon>Atherinomorphae</taxon>
        <taxon>Cyprinodontiformes</taxon>
        <taxon>Poeciliidae</taxon>
        <taxon>Poeciliinae</taxon>
        <taxon>Poecilia</taxon>
    </lineage>
</organism>
<dbReference type="AlphaFoldDB" id="A0A3B3Y4D0"/>
<name>A0A3B3Y4D0_9TELE</name>
<dbReference type="GO" id="GO:0008270">
    <property type="term" value="F:zinc ion binding"/>
    <property type="evidence" value="ECO:0007669"/>
    <property type="project" value="UniProtKB-KW"/>
</dbReference>
<dbReference type="GO" id="GO:0005634">
    <property type="term" value="C:nucleus"/>
    <property type="evidence" value="ECO:0007669"/>
    <property type="project" value="UniProtKB-ARBA"/>
</dbReference>
<dbReference type="PROSITE" id="PS00028">
    <property type="entry name" value="ZINC_FINGER_C2H2_1"/>
    <property type="match status" value="1"/>
</dbReference>
<keyword evidence="2" id="KW-0677">Repeat</keyword>
<keyword evidence="8" id="KW-1185">Reference proteome</keyword>
<dbReference type="PANTHER" id="PTHR19818:SF139">
    <property type="entry name" value="PAIR-RULE PROTEIN ODD-PAIRED"/>
    <property type="match status" value="1"/>
</dbReference>
<evidence type="ECO:0000259" key="6">
    <source>
        <dbReference type="PROSITE" id="PS50157"/>
    </source>
</evidence>
<dbReference type="InterPro" id="IPR036236">
    <property type="entry name" value="Znf_C2H2_sf"/>
</dbReference>
<dbReference type="FunFam" id="3.30.160.60:FF:000100">
    <property type="entry name" value="Zinc finger 45-like"/>
    <property type="match status" value="1"/>
</dbReference>
<protein>
    <recommendedName>
        <fullName evidence="6">C2H2-type domain-containing protein</fullName>
    </recommendedName>
</protein>
<dbReference type="STRING" id="48701.ENSPMEP00000022207"/>
<proteinExistence type="predicted"/>